<dbReference type="InterPro" id="IPR050330">
    <property type="entry name" value="Bact_OuterMem_StrucFunc"/>
</dbReference>
<dbReference type="EMBL" id="FQYY01000007">
    <property type="protein sequence ID" value="SHJ06426.1"/>
    <property type="molecule type" value="Genomic_DNA"/>
</dbReference>
<name>A0A1M6G8Z1_9FLAO</name>
<evidence type="ECO:0000256" key="2">
    <source>
        <dbReference type="ARBA" id="ARBA00023136"/>
    </source>
</evidence>
<keyword evidence="5" id="KW-0732">Signal</keyword>
<keyword evidence="2 4" id="KW-0472">Membrane</keyword>
<keyword evidence="3" id="KW-0998">Cell outer membrane</keyword>
<dbReference type="SUPFAM" id="SSF103088">
    <property type="entry name" value="OmpA-like"/>
    <property type="match status" value="1"/>
</dbReference>
<dbReference type="Gene3D" id="3.30.1330.60">
    <property type="entry name" value="OmpA-like domain"/>
    <property type="match status" value="1"/>
</dbReference>
<dbReference type="InterPro" id="IPR011659">
    <property type="entry name" value="WD40"/>
</dbReference>
<evidence type="ECO:0000256" key="1">
    <source>
        <dbReference type="ARBA" id="ARBA00004442"/>
    </source>
</evidence>
<dbReference type="Pfam" id="PF00691">
    <property type="entry name" value="OmpA"/>
    <property type="match status" value="1"/>
</dbReference>
<sequence length="637" mass="71366">MRKLYYIITVMLFLSTVCLQAQNKYTKKADKYFSQLKYVKAADKYEDIVSDGHADDYVYKQLADSYYNLYNTVEAEKYYKTYLNTAENPEAEAYFNYAQVLKANGNFDESNSAMDQFSSLMPNDERAISYKENKNYINDLLDYTPRFTVEELEGLNTELSDFGMYEFGDNVYFVSARNQSRKDYGWNKQPTLDVYVSKKMQDSIFKPELLKGDVNSKYHEGTVSITPDGETMYFTRNDYTDGDYEKDSLGVGQLKIYKATLINDKWDDVQSLPFNNSEYSTGHTALSPDGKTLYFSSDMPGGSGMSDLYKVSINEDGTYGTPVNLGSSINTPGKESFPFIDSEGTLYFSSNGQLGLGGLDVFYAKAEGDAFGKVKNLGQPINSAGDDFAYTFNLDAKEGYLSSNRSGVTENVANDNLYKVVQIIPLNELLVAVEVTDEETAKVIEGAEVVIYNTDTEEEIEKSITTEDGMVNFTLPEGVAYDVQVNAEGYESNSEAIAASEVGELNLEIALTPIKEIVPQNIDLNPIYFEFDKSDITAEAAFELDKLVDVLTKYPNMDILVESHTDIRGSNSYNQKLSERRAKATVDYLIEKGVSADRISSNGLGETKPKVDCADSCTEEDHQTNRRSEFTLALKID</sequence>
<feature type="domain" description="OmpA-like" evidence="6">
    <location>
        <begin position="516"/>
        <end position="636"/>
    </location>
</feature>
<evidence type="ECO:0000259" key="6">
    <source>
        <dbReference type="PROSITE" id="PS51123"/>
    </source>
</evidence>
<reference evidence="7 8" key="1">
    <citation type="submission" date="2016-11" db="EMBL/GenBank/DDBJ databases">
        <authorList>
            <person name="Jaros S."/>
            <person name="Januszkiewicz K."/>
            <person name="Wedrychowicz H."/>
        </authorList>
    </citation>
    <scope>NUCLEOTIDE SEQUENCE [LARGE SCALE GENOMIC DNA]</scope>
    <source>
        <strain evidence="7 8">DSM 21425</strain>
    </source>
</reference>
<dbReference type="InterPro" id="IPR011042">
    <property type="entry name" value="6-blade_b-propeller_TolB-like"/>
</dbReference>
<comment type="subcellular location">
    <subcellularLocation>
        <location evidence="1">Cell outer membrane</location>
    </subcellularLocation>
</comment>
<dbReference type="InterPro" id="IPR011990">
    <property type="entry name" value="TPR-like_helical_dom_sf"/>
</dbReference>
<dbReference type="SUPFAM" id="SSF48452">
    <property type="entry name" value="TPR-like"/>
    <property type="match status" value="1"/>
</dbReference>
<dbReference type="Pfam" id="PF07676">
    <property type="entry name" value="PD40"/>
    <property type="match status" value="3"/>
</dbReference>
<protein>
    <submittedName>
        <fullName evidence="7">Outer membrane protein OmpA</fullName>
    </submittedName>
</protein>
<dbReference type="PANTHER" id="PTHR30329">
    <property type="entry name" value="STATOR ELEMENT OF FLAGELLAR MOTOR COMPLEX"/>
    <property type="match status" value="1"/>
</dbReference>
<feature type="chain" id="PRO_5012680519" evidence="5">
    <location>
        <begin position="22"/>
        <end position="637"/>
    </location>
</feature>
<dbReference type="OrthoDB" id="9809364at2"/>
<dbReference type="AlphaFoldDB" id="A0A1M6G8Z1"/>
<dbReference type="PRINTS" id="PR01021">
    <property type="entry name" value="OMPADOMAIN"/>
</dbReference>
<dbReference type="Proteomes" id="UP000184225">
    <property type="component" value="Unassembled WGS sequence"/>
</dbReference>
<dbReference type="STRING" id="579105.SAMN04488096_107203"/>
<evidence type="ECO:0000313" key="8">
    <source>
        <dbReference type="Proteomes" id="UP000184225"/>
    </source>
</evidence>
<accession>A0A1M6G8Z1</accession>
<dbReference type="PROSITE" id="PS51123">
    <property type="entry name" value="OMPA_2"/>
    <property type="match status" value="1"/>
</dbReference>
<evidence type="ECO:0000256" key="3">
    <source>
        <dbReference type="ARBA" id="ARBA00023237"/>
    </source>
</evidence>
<dbReference type="CDD" id="cd07185">
    <property type="entry name" value="OmpA_C-like"/>
    <property type="match status" value="1"/>
</dbReference>
<evidence type="ECO:0000256" key="4">
    <source>
        <dbReference type="PROSITE-ProRule" id="PRU00473"/>
    </source>
</evidence>
<feature type="signal peptide" evidence="5">
    <location>
        <begin position="1"/>
        <end position="21"/>
    </location>
</feature>
<organism evidence="7 8">
    <name type="scientific">Mesonia phycicola</name>
    <dbReference type="NCBI Taxonomy" id="579105"/>
    <lineage>
        <taxon>Bacteria</taxon>
        <taxon>Pseudomonadati</taxon>
        <taxon>Bacteroidota</taxon>
        <taxon>Flavobacteriia</taxon>
        <taxon>Flavobacteriales</taxon>
        <taxon>Flavobacteriaceae</taxon>
        <taxon>Mesonia</taxon>
    </lineage>
</organism>
<dbReference type="InterPro" id="IPR036737">
    <property type="entry name" value="OmpA-like_sf"/>
</dbReference>
<evidence type="ECO:0000256" key="5">
    <source>
        <dbReference type="SAM" id="SignalP"/>
    </source>
</evidence>
<dbReference type="RefSeq" id="WP_073152335.1">
    <property type="nucleotide sequence ID" value="NZ_FQYY01000007.1"/>
</dbReference>
<dbReference type="Gene3D" id="1.25.40.10">
    <property type="entry name" value="Tetratricopeptide repeat domain"/>
    <property type="match status" value="1"/>
</dbReference>
<dbReference type="Gene3D" id="2.60.40.1120">
    <property type="entry name" value="Carboxypeptidase-like, regulatory domain"/>
    <property type="match status" value="1"/>
</dbReference>
<gene>
    <name evidence="7" type="ORF">SAMN04488096_107203</name>
</gene>
<keyword evidence="8" id="KW-1185">Reference proteome</keyword>
<dbReference type="SUPFAM" id="SSF82171">
    <property type="entry name" value="DPP6 N-terminal domain-like"/>
    <property type="match status" value="1"/>
</dbReference>
<dbReference type="Pfam" id="PF13620">
    <property type="entry name" value="CarboxypepD_reg"/>
    <property type="match status" value="1"/>
</dbReference>
<dbReference type="Gene3D" id="2.120.10.30">
    <property type="entry name" value="TolB, C-terminal domain"/>
    <property type="match status" value="1"/>
</dbReference>
<dbReference type="PANTHER" id="PTHR30329:SF21">
    <property type="entry name" value="LIPOPROTEIN YIAD-RELATED"/>
    <property type="match status" value="1"/>
</dbReference>
<proteinExistence type="predicted"/>
<dbReference type="GO" id="GO:0009279">
    <property type="term" value="C:cell outer membrane"/>
    <property type="evidence" value="ECO:0007669"/>
    <property type="project" value="UniProtKB-SubCell"/>
</dbReference>
<dbReference type="InterPro" id="IPR006664">
    <property type="entry name" value="OMP_bac"/>
</dbReference>
<evidence type="ECO:0000313" key="7">
    <source>
        <dbReference type="EMBL" id="SHJ06426.1"/>
    </source>
</evidence>
<dbReference type="InterPro" id="IPR006665">
    <property type="entry name" value="OmpA-like"/>
</dbReference>